<keyword evidence="2" id="KW-1185">Reference proteome</keyword>
<evidence type="ECO:0000313" key="1">
    <source>
        <dbReference type="EMBL" id="GFT87022.1"/>
    </source>
</evidence>
<accession>A0A8X6U917</accession>
<sequence length="25" mass="2836">DHCRPNADESLKKISNMECSECPQT</sequence>
<comment type="caution">
    <text evidence="1">The sequence shown here is derived from an EMBL/GenBank/DDBJ whole genome shotgun (WGS) entry which is preliminary data.</text>
</comment>
<reference evidence="1" key="1">
    <citation type="submission" date="2020-08" db="EMBL/GenBank/DDBJ databases">
        <title>Multicomponent nature underlies the extraordinary mechanical properties of spider dragline silk.</title>
        <authorList>
            <person name="Kono N."/>
            <person name="Nakamura H."/>
            <person name="Mori M."/>
            <person name="Yoshida Y."/>
            <person name="Ohtoshi R."/>
            <person name="Malay A.D."/>
            <person name="Moran D.A.P."/>
            <person name="Tomita M."/>
            <person name="Numata K."/>
            <person name="Arakawa K."/>
        </authorList>
    </citation>
    <scope>NUCLEOTIDE SEQUENCE</scope>
</reference>
<gene>
    <name evidence="1" type="ORF">NPIL_611981</name>
</gene>
<name>A0A8X6U917_NEPPI</name>
<dbReference type="AlphaFoldDB" id="A0A8X6U917"/>
<organism evidence="1 2">
    <name type="scientific">Nephila pilipes</name>
    <name type="common">Giant wood spider</name>
    <name type="synonym">Nephila maculata</name>
    <dbReference type="NCBI Taxonomy" id="299642"/>
    <lineage>
        <taxon>Eukaryota</taxon>
        <taxon>Metazoa</taxon>
        <taxon>Ecdysozoa</taxon>
        <taxon>Arthropoda</taxon>
        <taxon>Chelicerata</taxon>
        <taxon>Arachnida</taxon>
        <taxon>Araneae</taxon>
        <taxon>Araneomorphae</taxon>
        <taxon>Entelegynae</taxon>
        <taxon>Araneoidea</taxon>
        <taxon>Nephilidae</taxon>
        <taxon>Nephila</taxon>
    </lineage>
</organism>
<evidence type="ECO:0000313" key="2">
    <source>
        <dbReference type="Proteomes" id="UP000887013"/>
    </source>
</evidence>
<dbReference type="Proteomes" id="UP000887013">
    <property type="component" value="Unassembled WGS sequence"/>
</dbReference>
<protein>
    <submittedName>
        <fullName evidence="1">Uncharacterized protein</fullName>
    </submittedName>
</protein>
<proteinExistence type="predicted"/>
<feature type="non-terminal residue" evidence="1">
    <location>
        <position position="1"/>
    </location>
</feature>
<dbReference type="EMBL" id="BMAW01073269">
    <property type="protein sequence ID" value="GFT87022.1"/>
    <property type="molecule type" value="Genomic_DNA"/>
</dbReference>